<accession>A0ABV8AQC7</accession>
<gene>
    <name evidence="2" type="ORF">ACFOSV_08445</name>
</gene>
<evidence type="ECO:0000313" key="2">
    <source>
        <dbReference type="EMBL" id="MFC3880202.1"/>
    </source>
</evidence>
<dbReference type="RefSeq" id="WP_377905385.1">
    <property type="nucleotide sequence ID" value="NZ_JBHRZS010000007.1"/>
</dbReference>
<feature type="transmembrane region" description="Helical" evidence="1">
    <location>
        <begin position="7"/>
        <end position="28"/>
    </location>
</feature>
<dbReference type="EMBL" id="JBHRZS010000007">
    <property type="protein sequence ID" value="MFC3880202.1"/>
    <property type="molecule type" value="Genomic_DNA"/>
</dbReference>
<sequence>MLQRIQSVFLFLVGVAMVLTLILPLWTLPVIPGVEGSYELTAFTMDRYSVDGEITETTVKWYIGAIAAIVMTLAFVSIFQYKNRGKQMMINMINSLLMVGLVAAIFITTNGMVTALGVQESGSYGVGFWAILGAMVMNMLANRFIRKDEALVRSVDRIR</sequence>
<organism evidence="2 3">
    <name type="scientific">Algoriphagus namhaensis</name>
    <dbReference type="NCBI Taxonomy" id="915353"/>
    <lineage>
        <taxon>Bacteria</taxon>
        <taxon>Pseudomonadati</taxon>
        <taxon>Bacteroidota</taxon>
        <taxon>Cytophagia</taxon>
        <taxon>Cytophagales</taxon>
        <taxon>Cyclobacteriaceae</taxon>
        <taxon>Algoriphagus</taxon>
    </lineage>
</organism>
<evidence type="ECO:0000256" key="1">
    <source>
        <dbReference type="SAM" id="Phobius"/>
    </source>
</evidence>
<protein>
    <submittedName>
        <fullName evidence="2">DUF4293 domain-containing protein</fullName>
    </submittedName>
</protein>
<comment type="caution">
    <text evidence="2">The sequence shown here is derived from an EMBL/GenBank/DDBJ whole genome shotgun (WGS) entry which is preliminary data.</text>
</comment>
<keyword evidence="1" id="KW-1133">Transmembrane helix</keyword>
<feature type="transmembrane region" description="Helical" evidence="1">
    <location>
        <begin position="122"/>
        <end position="141"/>
    </location>
</feature>
<proteinExistence type="predicted"/>
<evidence type="ECO:0000313" key="3">
    <source>
        <dbReference type="Proteomes" id="UP001595805"/>
    </source>
</evidence>
<name>A0ABV8AQC7_9BACT</name>
<dbReference type="Pfam" id="PF14126">
    <property type="entry name" value="DUF4293"/>
    <property type="match status" value="1"/>
</dbReference>
<feature type="transmembrane region" description="Helical" evidence="1">
    <location>
        <begin position="61"/>
        <end position="81"/>
    </location>
</feature>
<dbReference type="InterPro" id="IPR025635">
    <property type="entry name" value="DUF4293"/>
</dbReference>
<keyword evidence="1" id="KW-0472">Membrane</keyword>
<feature type="transmembrane region" description="Helical" evidence="1">
    <location>
        <begin position="93"/>
        <end position="116"/>
    </location>
</feature>
<dbReference type="Proteomes" id="UP001595805">
    <property type="component" value="Unassembled WGS sequence"/>
</dbReference>
<reference evidence="3" key="1">
    <citation type="journal article" date="2019" name="Int. J. Syst. Evol. Microbiol.">
        <title>The Global Catalogue of Microorganisms (GCM) 10K type strain sequencing project: providing services to taxonomists for standard genome sequencing and annotation.</title>
        <authorList>
            <consortium name="The Broad Institute Genomics Platform"/>
            <consortium name="The Broad Institute Genome Sequencing Center for Infectious Disease"/>
            <person name="Wu L."/>
            <person name="Ma J."/>
        </authorList>
    </citation>
    <scope>NUCLEOTIDE SEQUENCE [LARGE SCALE GENOMIC DNA]</scope>
    <source>
        <strain evidence="3">CCUG 60523</strain>
    </source>
</reference>
<keyword evidence="3" id="KW-1185">Reference proteome</keyword>
<keyword evidence="1" id="KW-0812">Transmembrane</keyword>